<evidence type="ECO:0000256" key="2">
    <source>
        <dbReference type="SAM" id="MobiDB-lite"/>
    </source>
</evidence>
<dbReference type="InterPro" id="IPR014004">
    <property type="entry name" value="Transpt-assoc_nodulatn_dom_bac"/>
</dbReference>
<dbReference type="PROSITE" id="PS50914">
    <property type="entry name" value="BON"/>
    <property type="match status" value="2"/>
</dbReference>
<evidence type="ECO:0000259" key="4">
    <source>
        <dbReference type="PROSITE" id="PS50914"/>
    </source>
</evidence>
<keyword evidence="1 3" id="KW-0732">Signal</keyword>
<dbReference type="EMBL" id="FQUZ01000041">
    <property type="protein sequence ID" value="SHF78438.1"/>
    <property type="molecule type" value="Genomic_DNA"/>
</dbReference>
<sequence>MSIRASQSALCILLAGSAFLSGCAPLLVGSVVTAGVVATDRRTSGTQVEDQAIELKAANAYREHITEGYHISTNSYNRHVLLTGEVPTPQDRTRAQEVARQIENVRSVRNELVVGPSSTLSQRSNDLLTSSKVRSRIIGTENLPSNSLRIHTERGVVYLRGLVTRREAALSTEVARTTSGVQKVVQYFEFISEEEAARQQAQLQDTTPVKPYSGEHNPADFDETPQ</sequence>
<evidence type="ECO:0000256" key="3">
    <source>
        <dbReference type="SAM" id="SignalP"/>
    </source>
</evidence>
<organism evidence="5 6">
    <name type="scientific">Lampropedia hyalina DSM 16112</name>
    <dbReference type="NCBI Taxonomy" id="1122156"/>
    <lineage>
        <taxon>Bacteria</taxon>
        <taxon>Pseudomonadati</taxon>
        <taxon>Pseudomonadota</taxon>
        <taxon>Betaproteobacteria</taxon>
        <taxon>Burkholderiales</taxon>
        <taxon>Comamonadaceae</taxon>
        <taxon>Lampropedia</taxon>
    </lineage>
</organism>
<proteinExistence type="predicted"/>
<gene>
    <name evidence="5" type="ORF">SAMN02745117_02595</name>
</gene>
<dbReference type="PANTHER" id="PTHR34606:SF4">
    <property type="entry name" value="OUTER MEMBRANE LIPOPROTEIN DOLP"/>
    <property type="match status" value="1"/>
</dbReference>
<dbReference type="RefSeq" id="WP_073357093.1">
    <property type="nucleotide sequence ID" value="NZ_FQUZ01000041.1"/>
</dbReference>
<dbReference type="Proteomes" id="UP000184327">
    <property type="component" value="Unassembled WGS sequence"/>
</dbReference>
<feature type="domain" description="BON" evidence="4">
    <location>
        <begin position="125"/>
        <end position="192"/>
    </location>
</feature>
<feature type="domain" description="BON" evidence="4">
    <location>
        <begin position="44"/>
        <end position="116"/>
    </location>
</feature>
<protein>
    <submittedName>
        <fullName evidence="5">Osmotically-inducible protein OsmY, contains BON domain</fullName>
    </submittedName>
</protein>
<name>A0A1M5EGS2_9BURK</name>
<accession>A0A1M5EGS2</accession>
<feature type="region of interest" description="Disordered" evidence="2">
    <location>
        <begin position="198"/>
        <end position="226"/>
    </location>
</feature>
<dbReference type="PANTHER" id="PTHR34606">
    <property type="entry name" value="BON DOMAIN-CONTAINING PROTEIN"/>
    <property type="match status" value="1"/>
</dbReference>
<evidence type="ECO:0000313" key="5">
    <source>
        <dbReference type="EMBL" id="SHF78438.1"/>
    </source>
</evidence>
<dbReference type="InterPro" id="IPR051686">
    <property type="entry name" value="Lipoprotein_DolP"/>
</dbReference>
<dbReference type="Gene3D" id="3.30.1340.30">
    <property type="match status" value="1"/>
</dbReference>
<evidence type="ECO:0000256" key="1">
    <source>
        <dbReference type="ARBA" id="ARBA00022729"/>
    </source>
</evidence>
<dbReference type="AlphaFoldDB" id="A0A1M5EGS2"/>
<feature type="chain" id="PRO_5013313751" evidence="3">
    <location>
        <begin position="21"/>
        <end position="226"/>
    </location>
</feature>
<feature type="signal peptide" evidence="3">
    <location>
        <begin position="1"/>
        <end position="20"/>
    </location>
</feature>
<reference evidence="5 6" key="1">
    <citation type="submission" date="2016-11" db="EMBL/GenBank/DDBJ databases">
        <authorList>
            <person name="Jaros S."/>
            <person name="Januszkiewicz K."/>
            <person name="Wedrychowicz H."/>
        </authorList>
    </citation>
    <scope>NUCLEOTIDE SEQUENCE [LARGE SCALE GENOMIC DNA]</scope>
    <source>
        <strain evidence="5 6">DSM 16112</strain>
    </source>
</reference>
<dbReference type="InterPro" id="IPR007055">
    <property type="entry name" value="BON_dom"/>
</dbReference>
<dbReference type="Pfam" id="PF04972">
    <property type="entry name" value="BON"/>
    <property type="match status" value="2"/>
</dbReference>
<evidence type="ECO:0000313" key="6">
    <source>
        <dbReference type="Proteomes" id="UP000184327"/>
    </source>
</evidence>
<dbReference type="SMART" id="SM00749">
    <property type="entry name" value="BON"/>
    <property type="match status" value="2"/>
</dbReference>
<dbReference type="OrthoDB" id="5294487at2"/>
<dbReference type="PROSITE" id="PS51257">
    <property type="entry name" value="PROKAR_LIPOPROTEIN"/>
    <property type="match status" value="1"/>
</dbReference>
<keyword evidence="6" id="KW-1185">Reference proteome</keyword>
<dbReference type="STRING" id="1122156.SAMN02745117_02595"/>